<accession>A0ABD6YZZ3</accession>
<keyword evidence="1" id="KW-0472">Membrane</keyword>
<evidence type="ECO:0000313" key="2">
    <source>
        <dbReference type="EMBL" id="QGN29840.1"/>
    </source>
</evidence>
<dbReference type="EMBL" id="CP046123">
    <property type="protein sequence ID" value="QGN29840.1"/>
    <property type="molecule type" value="Genomic_DNA"/>
</dbReference>
<keyword evidence="1" id="KW-1133">Transmembrane helix</keyword>
<protein>
    <submittedName>
        <fullName evidence="2">Uncharacterized protein</fullName>
    </submittedName>
</protein>
<sequence>MDLKKQVGVLPMEGRIADLFLFIRSLYYFFLILRKFFLIQVESFTSNKRRLMVNLFSQRMIAVLFLNKKKNLKRKN</sequence>
<keyword evidence="1" id="KW-0812">Transmembrane</keyword>
<gene>
    <name evidence="2" type="ORF">GFU50_10100</name>
</gene>
<evidence type="ECO:0000313" key="3">
    <source>
        <dbReference type="Proteomes" id="UP000422837"/>
    </source>
</evidence>
<evidence type="ECO:0000256" key="1">
    <source>
        <dbReference type="SAM" id="Phobius"/>
    </source>
</evidence>
<organism evidence="2 3">
    <name type="scientific">Enterococcus casseliflavus</name>
    <name type="common">Enterococcus flavescens</name>
    <dbReference type="NCBI Taxonomy" id="37734"/>
    <lineage>
        <taxon>Bacteria</taxon>
        <taxon>Bacillati</taxon>
        <taxon>Bacillota</taxon>
        <taxon>Bacilli</taxon>
        <taxon>Lactobacillales</taxon>
        <taxon>Enterococcaceae</taxon>
        <taxon>Enterococcus</taxon>
    </lineage>
</organism>
<proteinExistence type="predicted"/>
<dbReference type="AlphaFoldDB" id="A0ABD6YZZ3"/>
<name>A0ABD6YZZ3_ENTCA</name>
<dbReference type="Proteomes" id="UP000422837">
    <property type="component" value="Chromosome"/>
</dbReference>
<reference evidence="2 3" key="1">
    <citation type="submission" date="2019-11" db="EMBL/GenBank/DDBJ databases">
        <title>Detection and genome characteristic of a blood enterococcus casselifavus isolate from Zhengzhou,china.</title>
        <authorList>
            <person name="Wen P."/>
        </authorList>
    </citation>
    <scope>NUCLEOTIDE SEQUENCE [LARGE SCALE GENOMIC DNA]</scope>
    <source>
        <strain evidence="2 3">EC291</strain>
    </source>
</reference>
<feature type="transmembrane region" description="Helical" evidence="1">
    <location>
        <begin position="21"/>
        <end position="39"/>
    </location>
</feature>